<comment type="caution">
    <text evidence="1">The sequence shown here is derived from an EMBL/GenBank/DDBJ whole genome shotgun (WGS) entry which is preliminary data.</text>
</comment>
<reference evidence="1" key="1">
    <citation type="journal article" date="2014" name="Front. Microbiol.">
        <title>High frequency of phylogenetically diverse reductive dehalogenase-homologous genes in deep subseafloor sedimentary metagenomes.</title>
        <authorList>
            <person name="Kawai M."/>
            <person name="Futagami T."/>
            <person name="Toyoda A."/>
            <person name="Takaki Y."/>
            <person name="Nishi S."/>
            <person name="Hori S."/>
            <person name="Arai W."/>
            <person name="Tsubouchi T."/>
            <person name="Morono Y."/>
            <person name="Uchiyama I."/>
            <person name="Ito T."/>
            <person name="Fujiyama A."/>
            <person name="Inagaki F."/>
            <person name="Takami H."/>
        </authorList>
    </citation>
    <scope>NUCLEOTIDE SEQUENCE</scope>
    <source>
        <strain evidence="1">Expedition CK06-06</strain>
    </source>
</reference>
<sequence>MRRSDVMSQRTLLRELVLRNGGRMLKNAIRNSRGFRGWKWPDIYVLIYSLREEFFGKDGPVDGPYGIECWQIYGDEVVALENKLTIRERNKLIDTRHRRQSGSGERTIPQNEFFRARIKKEMKNGRAKREALEESNRSLGLIIKSSSQVVATTLNEEQELGDNEATP</sequence>
<evidence type="ECO:0000313" key="1">
    <source>
        <dbReference type="EMBL" id="GAI68589.1"/>
    </source>
</evidence>
<protein>
    <submittedName>
        <fullName evidence="1">Uncharacterized protein</fullName>
    </submittedName>
</protein>
<name>X1SLE1_9ZZZZ</name>
<organism evidence="1">
    <name type="scientific">marine sediment metagenome</name>
    <dbReference type="NCBI Taxonomy" id="412755"/>
    <lineage>
        <taxon>unclassified sequences</taxon>
        <taxon>metagenomes</taxon>
        <taxon>ecological metagenomes</taxon>
    </lineage>
</organism>
<dbReference type="AlphaFoldDB" id="X1SLE1"/>
<gene>
    <name evidence="1" type="ORF">S12H4_11194</name>
</gene>
<accession>X1SLE1</accession>
<proteinExistence type="predicted"/>
<dbReference type="EMBL" id="BARW01004971">
    <property type="protein sequence ID" value="GAI68589.1"/>
    <property type="molecule type" value="Genomic_DNA"/>
</dbReference>